<accession>A0A842HY33</accession>
<dbReference type="CDD" id="cd00293">
    <property type="entry name" value="USP-like"/>
    <property type="match status" value="1"/>
</dbReference>
<proteinExistence type="inferred from homology"/>
<dbReference type="Proteomes" id="UP000564378">
    <property type="component" value="Unassembled WGS sequence"/>
</dbReference>
<dbReference type="PANTHER" id="PTHR46268">
    <property type="entry name" value="STRESS RESPONSE PROTEIN NHAX"/>
    <property type="match status" value="1"/>
</dbReference>
<evidence type="ECO:0000256" key="1">
    <source>
        <dbReference type="ARBA" id="ARBA00008791"/>
    </source>
</evidence>
<dbReference type="Pfam" id="PF00582">
    <property type="entry name" value="Usp"/>
    <property type="match status" value="2"/>
</dbReference>
<dbReference type="InterPro" id="IPR006015">
    <property type="entry name" value="Universal_stress_UspA"/>
</dbReference>
<dbReference type="AlphaFoldDB" id="A0A842HY33"/>
<dbReference type="SUPFAM" id="SSF52402">
    <property type="entry name" value="Adenine nucleotide alpha hydrolases-like"/>
    <property type="match status" value="2"/>
</dbReference>
<gene>
    <name evidence="3" type="ORF">H6P80_06360</name>
</gene>
<feature type="domain" description="UspA" evidence="2">
    <location>
        <begin position="19"/>
        <end position="139"/>
    </location>
</feature>
<dbReference type="PANTHER" id="PTHR46268:SF15">
    <property type="entry name" value="UNIVERSAL STRESS PROTEIN HP_0031"/>
    <property type="match status" value="1"/>
</dbReference>
<evidence type="ECO:0000313" key="3">
    <source>
        <dbReference type="EMBL" id="MBC2777239.1"/>
    </source>
</evidence>
<evidence type="ECO:0000259" key="2">
    <source>
        <dbReference type="Pfam" id="PF00582"/>
    </source>
</evidence>
<dbReference type="RefSeq" id="WP_185800461.1">
    <property type="nucleotide sequence ID" value="NZ_JACJVJ010000001.1"/>
</dbReference>
<feature type="domain" description="UspA" evidence="2">
    <location>
        <begin position="206"/>
        <end position="266"/>
    </location>
</feature>
<comment type="similarity">
    <text evidence="1">Belongs to the universal stress protein A family.</text>
</comment>
<reference evidence="3 4" key="1">
    <citation type="submission" date="2020-08" db="EMBL/GenBank/DDBJ databases">
        <title>Draft genome sequence of Parasphingopyxis sp. GrpM-11.</title>
        <authorList>
            <person name="Oh J."/>
            <person name="Roh D.-H."/>
        </authorList>
    </citation>
    <scope>NUCLEOTIDE SEQUENCE [LARGE SCALE GENOMIC DNA]</scope>
    <source>
        <strain evidence="3 4">GrpM-11</strain>
    </source>
</reference>
<name>A0A842HY33_9SPHN</name>
<protein>
    <submittedName>
        <fullName evidence="3">Universal stress protein</fullName>
    </submittedName>
</protein>
<keyword evidence="4" id="KW-1185">Reference proteome</keyword>
<dbReference type="Gene3D" id="3.40.50.12370">
    <property type="match status" value="1"/>
</dbReference>
<comment type="caution">
    <text evidence="3">The sequence shown here is derived from an EMBL/GenBank/DDBJ whole genome shotgun (WGS) entry which is preliminary data.</text>
</comment>
<evidence type="ECO:0000313" key="4">
    <source>
        <dbReference type="Proteomes" id="UP000564378"/>
    </source>
</evidence>
<dbReference type="InterPro" id="IPR006016">
    <property type="entry name" value="UspA"/>
</dbReference>
<sequence length="267" mass="28795">MKSLITPVSDEHGLESRMQAALDICRATSGHLTFLHGIPTSAYVALDPFGGSYYVAEQHKAAEDASEAKHARMRDHMAAEDVPWDFARLNGTPDDALVRYSRLADLAVLSEPPENDHDDLESALSYFVMASHCPVLAVPQSAKALDCTGKAVIAWNGSVPAANAMRQAVPLLAIAGEVEIVTLGQDPENFPAEAAASYLSRHGISAEVTLRDRAGDVAEAMHNLLVDREADYLVMGAFGHSRLRETLFGGVSKHFIRQSPVPVLMAH</sequence>
<organism evidence="3 4">
    <name type="scientific">Parasphingopyxis marina</name>
    <dbReference type="NCBI Taxonomy" id="2761622"/>
    <lineage>
        <taxon>Bacteria</taxon>
        <taxon>Pseudomonadati</taxon>
        <taxon>Pseudomonadota</taxon>
        <taxon>Alphaproteobacteria</taxon>
        <taxon>Sphingomonadales</taxon>
        <taxon>Sphingomonadaceae</taxon>
        <taxon>Parasphingopyxis</taxon>
    </lineage>
</organism>
<dbReference type="EMBL" id="JACJVJ010000001">
    <property type="protein sequence ID" value="MBC2777239.1"/>
    <property type="molecule type" value="Genomic_DNA"/>
</dbReference>
<dbReference type="PRINTS" id="PR01438">
    <property type="entry name" value="UNVRSLSTRESS"/>
</dbReference>